<keyword evidence="3" id="KW-1185">Reference proteome</keyword>
<sequence>MPFILHPSKFLCSSNCTIIPVKDTTLSANIFIKKPQTNLDKNQKFRSFAKITLSTPRASIVSKKDSILGYTHFTLCSRNDGFDGFSTDVSQEAIDDGTTTQELEKLELLNKPSPVLVTEEPSSEVEEVEEQEKPSEEEALAPFLKFFKGKDSGENVEEEGEGLEVENEEGDKKINVEYYDPKPGDFVVGVVVSGNENKLDVNVGADLLGTMLTKEVLPLYGKEMENLLFDVNRDAEDFMVQGKMGIVKNEEAISGVPVLGRPVVEIGTILFAEVLGRTFSGRPLLSTRRYFRRIAWHRVRQIKQFNEPIEVRITEWNTGGLLTRVEGLRAFLPKAELVKRATSFTELKENVGRRMYVQITLIDETKNNFILSEKEAWEKLNLREGTLLDGTVKKILPYGAQIKLGKSNRSGLLHVSNISRGEITSVSDILSVDENVKVLVVRSMFPDKISLSIADLESEPGLFISNKERVYLEADMMSKKYKQNLPPSVKTQRLEPIPTSTLPFENEALYANWKWFKFEK</sequence>
<accession>V7BDD9</accession>
<dbReference type="AlphaFoldDB" id="V7BDD9"/>
<reference evidence="3" key="1">
    <citation type="journal article" date="2014" name="Nat. Genet.">
        <title>A reference genome for common bean and genome-wide analysis of dual domestications.</title>
        <authorList>
            <person name="Schmutz J."/>
            <person name="McClean P.E."/>
            <person name="Mamidi S."/>
            <person name="Wu G.A."/>
            <person name="Cannon S.B."/>
            <person name="Grimwood J."/>
            <person name="Jenkins J."/>
            <person name="Shu S."/>
            <person name="Song Q."/>
            <person name="Chavarro C."/>
            <person name="Torres-Torres M."/>
            <person name="Geffroy V."/>
            <person name="Moghaddam S.M."/>
            <person name="Gao D."/>
            <person name="Abernathy B."/>
            <person name="Barry K."/>
            <person name="Blair M."/>
            <person name="Brick M.A."/>
            <person name="Chovatia M."/>
            <person name="Gepts P."/>
            <person name="Goodstein D.M."/>
            <person name="Gonzales M."/>
            <person name="Hellsten U."/>
            <person name="Hyten D.L."/>
            <person name="Jia G."/>
            <person name="Kelly J.D."/>
            <person name="Kudrna D."/>
            <person name="Lee R."/>
            <person name="Richard M.M."/>
            <person name="Miklas P.N."/>
            <person name="Osorno J.M."/>
            <person name="Rodrigues J."/>
            <person name="Thareau V."/>
            <person name="Urrea C.A."/>
            <person name="Wang M."/>
            <person name="Yu Y."/>
            <person name="Zhang M."/>
            <person name="Wing R.A."/>
            <person name="Cregan P.B."/>
            <person name="Rokhsar D.S."/>
            <person name="Jackson S.A."/>
        </authorList>
    </citation>
    <scope>NUCLEOTIDE SEQUENCE [LARGE SCALE GENOMIC DNA]</scope>
    <source>
        <strain evidence="3">cv. G19833</strain>
    </source>
</reference>
<dbReference type="CDD" id="cd04465">
    <property type="entry name" value="S1_RPS1_repeat_ec2_hs2"/>
    <property type="match status" value="1"/>
</dbReference>
<name>V7BDD9_PHAVU</name>
<proteinExistence type="predicted"/>
<protein>
    <recommendedName>
        <fullName evidence="1">S1 motif domain-containing protein</fullName>
    </recommendedName>
</protein>
<dbReference type="Pfam" id="PF00575">
    <property type="entry name" value="S1"/>
    <property type="match status" value="1"/>
</dbReference>
<dbReference type="Gramene" id="ESW15580">
    <property type="protein sequence ID" value="ESW15580"/>
    <property type="gene ID" value="PHAVU_007G084200g"/>
</dbReference>
<dbReference type="GO" id="GO:0043489">
    <property type="term" value="P:RNA stabilization"/>
    <property type="evidence" value="ECO:0007669"/>
    <property type="project" value="TreeGrafter"/>
</dbReference>
<dbReference type="InterPro" id="IPR003029">
    <property type="entry name" value="S1_domain"/>
</dbReference>
<dbReference type="FunFam" id="2.40.50.140:FF:000354">
    <property type="entry name" value="ATP-dependent RNA helicase DHX8"/>
    <property type="match status" value="1"/>
</dbReference>
<dbReference type="STRING" id="3885.V7BDD9"/>
<dbReference type="PhylomeDB" id="V7BDD9"/>
<dbReference type="InterPro" id="IPR012340">
    <property type="entry name" value="NA-bd_OB-fold"/>
</dbReference>
<evidence type="ECO:0000313" key="2">
    <source>
        <dbReference type="EMBL" id="ESW15580.1"/>
    </source>
</evidence>
<evidence type="ECO:0000313" key="3">
    <source>
        <dbReference type="Proteomes" id="UP000000226"/>
    </source>
</evidence>
<dbReference type="SMART" id="SM00316">
    <property type="entry name" value="S1"/>
    <property type="match status" value="2"/>
</dbReference>
<dbReference type="Proteomes" id="UP000000226">
    <property type="component" value="Chromosome 7"/>
</dbReference>
<dbReference type="PANTHER" id="PTHR15838">
    <property type="entry name" value="NUCLEOLAR PROTEIN OF 40 KDA"/>
    <property type="match status" value="1"/>
</dbReference>
<dbReference type="OrthoDB" id="1918363at2759"/>
<dbReference type="PROSITE" id="PS50126">
    <property type="entry name" value="S1"/>
    <property type="match status" value="2"/>
</dbReference>
<dbReference type="EMBL" id="CM002294">
    <property type="protein sequence ID" value="ESW15580.1"/>
    <property type="molecule type" value="Genomic_DNA"/>
</dbReference>
<dbReference type="PANTHER" id="PTHR15838:SF3">
    <property type="entry name" value="PROTEIN PIGMENT DEFECTIVE 338, CHLOROPLASTIC"/>
    <property type="match status" value="1"/>
</dbReference>
<organism evidence="2 3">
    <name type="scientific">Phaseolus vulgaris</name>
    <name type="common">Kidney bean</name>
    <name type="synonym">French bean</name>
    <dbReference type="NCBI Taxonomy" id="3885"/>
    <lineage>
        <taxon>Eukaryota</taxon>
        <taxon>Viridiplantae</taxon>
        <taxon>Streptophyta</taxon>
        <taxon>Embryophyta</taxon>
        <taxon>Tracheophyta</taxon>
        <taxon>Spermatophyta</taxon>
        <taxon>Magnoliopsida</taxon>
        <taxon>eudicotyledons</taxon>
        <taxon>Gunneridae</taxon>
        <taxon>Pentapetalae</taxon>
        <taxon>rosids</taxon>
        <taxon>fabids</taxon>
        <taxon>Fabales</taxon>
        <taxon>Fabaceae</taxon>
        <taxon>Papilionoideae</taxon>
        <taxon>50 kb inversion clade</taxon>
        <taxon>NPAAA clade</taxon>
        <taxon>indigoferoid/millettioid clade</taxon>
        <taxon>Phaseoleae</taxon>
        <taxon>Phaseolus</taxon>
    </lineage>
</organism>
<feature type="domain" description="S1 motif" evidence="1">
    <location>
        <begin position="306"/>
        <end position="374"/>
    </location>
</feature>
<dbReference type="Gene3D" id="2.40.50.140">
    <property type="entry name" value="Nucleic acid-binding proteins"/>
    <property type="match status" value="1"/>
</dbReference>
<gene>
    <name evidence="2" type="ORF">PHAVU_007G084200g</name>
</gene>
<dbReference type="SUPFAM" id="SSF50249">
    <property type="entry name" value="Nucleic acid-binding proteins"/>
    <property type="match status" value="3"/>
</dbReference>
<feature type="domain" description="S1 motif" evidence="1">
    <location>
        <begin position="385"/>
        <end position="454"/>
    </location>
</feature>
<dbReference type="GO" id="GO:0003723">
    <property type="term" value="F:RNA binding"/>
    <property type="evidence" value="ECO:0007669"/>
    <property type="project" value="TreeGrafter"/>
</dbReference>
<dbReference type="eggNOG" id="ENOG502QTBZ">
    <property type="taxonomic scope" value="Eukaryota"/>
</dbReference>
<dbReference type="OMA" id="MDEAKND"/>
<evidence type="ECO:0000259" key="1">
    <source>
        <dbReference type="PROSITE" id="PS50126"/>
    </source>
</evidence>